<dbReference type="EMBL" id="BLAD01000037">
    <property type="protein sequence ID" value="GER98584.1"/>
    <property type="molecule type" value="Genomic_DNA"/>
</dbReference>
<proteinExistence type="predicted"/>
<comment type="caution">
    <text evidence="2">The sequence shown here is derived from an EMBL/GenBank/DDBJ whole genome shotgun (WGS) entry which is preliminary data.</text>
</comment>
<accession>A0A5M3VP70</accession>
<feature type="compositionally biased region" description="Acidic residues" evidence="1">
    <location>
        <begin position="62"/>
        <end position="74"/>
    </location>
</feature>
<name>A0A5M3VP70_9ACTN</name>
<keyword evidence="3" id="KW-1185">Reference proteome</keyword>
<dbReference type="Proteomes" id="UP000334990">
    <property type="component" value="Unassembled WGS sequence"/>
</dbReference>
<dbReference type="AlphaFoldDB" id="A0A5M3VP70"/>
<reference evidence="2 3" key="1">
    <citation type="submission" date="2019-10" db="EMBL/GenBank/DDBJ databases">
        <title>Whole genome shotgun sequence of Acrocarpospora corrugata NBRC 13972.</title>
        <authorList>
            <person name="Ichikawa N."/>
            <person name="Kimura A."/>
            <person name="Kitahashi Y."/>
            <person name="Komaki H."/>
            <person name="Oguchi A."/>
        </authorList>
    </citation>
    <scope>NUCLEOTIDE SEQUENCE [LARGE SCALE GENOMIC DNA]</scope>
    <source>
        <strain evidence="2 3">NBRC 13972</strain>
    </source>
</reference>
<feature type="compositionally biased region" description="Basic residues" evidence="1">
    <location>
        <begin position="1"/>
        <end position="12"/>
    </location>
</feature>
<dbReference type="RefSeq" id="WP_218034109.1">
    <property type="nucleotide sequence ID" value="NZ_BLAD01000037.1"/>
</dbReference>
<evidence type="ECO:0000256" key="1">
    <source>
        <dbReference type="SAM" id="MobiDB-lite"/>
    </source>
</evidence>
<evidence type="ECO:0000313" key="3">
    <source>
        <dbReference type="Proteomes" id="UP000334990"/>
    </source>
</evidence>
<organism evidence="2 3">
    <name type="scientific">Acrocarpospora corrugata</name>
    <dbReference type="NCBI Taxonomy" id="35763"/>
    <lineage>
        <taxon>Bacteria</taxon>
        <taxon>Bacillati</taxon>
        <taxon>Actinomycetota</taxon>
        <taxon>Actinomycetes</taxon>
        <taxon>Streptosporangiales</taxon>
        <taxon>Streptosporangiaceae</taxon>
        <taxon>Acrocarpospora</taxon>
    </lineage>
</organism>
<feature type="region of interest" description="Disordered" evidence="1">
    <location>
        <begin position="1"/>
        <end position="87"/>
    </location>
</feature>
<protein>
    <submittedName>
        <fullName evidence="2">Uncharacterized protein</fullName>
    </submittedName>
</protein>
<evidence type="ECO:0000313" key="2">
    <source>
        <dbReference type="EMBL" id="GER98584.1"/>
    </source>
</evidence>
<sequence length="378" mass="42095">MLKKTKRSRPKAIKPGQSLADAYGSDQLDTTPTTTTTTPPGNNNTTPVIGPVLTTTTTVTLQDDDSTESGEQDDAPNTTTAYKPRPVNRRARALPTAPLAQKSVADHEFIANEYYTFYDHTTGLHSDAYLNQETDLYSSMSKFDGSYLKEPINVLQLVKYCISGLERNLYTLEAQNWDSDYDSGLKDADYFHFRNKNVHSVPYNGVARRIVVNTKSQQLSLGLVDALLPLLEQGSDVRDNMLNIKAFLGSEPLTEIPKADKIVIYYNPDGADPQNDRVGNRVMQTIAATISRSDLDPRLAPFYQTLVDGIGWADEQGGASFTTIRQAVLESVVKENDFIDNEEDFYNLVIRKFAQWGIDPNNTHQVAQNNPMPGPRFT</sequence>
<gene>
    <name evidence="2" type="ORF">Acor_06460</name>
</gene>
<feature type="compositionally biased region" description="Low complexity" evidence="1">
    <location>
        <begin position="30"/>
        <end position="61"/>
    </location>
</feature>